<accession>A0A559LZG1</accession>
<keyword evidence="3" id="KW-0949">S-adenosyl-L-methionine</keyword>
<dbReference type="GO" id="GO:0008757">
    <property type="term" value="F:S-adenosylmethionine-dependent methyltransferase activity"/>
    <property type="evidence" value="ECO:0007669"/>
    <property type="project" value="TreeGrafter"/>
</dbReference>
<protein>
    <submittedName>
        <fullName evidence="5">O-methyltransferase</fullName>
    </submittedName>
</protein>
<dbReference type="EMBL" id="QGML01004290">
    <property type="protein sequence ID" value="TVY86083.1"/>
    <property type="molecule type" value="Genomic_DNA"/>
</dbReference>
<gene>
    <name evidence="5" type="primary">mdmC_0</name>
    <name evidence="5" type="ORF">LAWI1_G008534</name>
</gene>
<dbReference type="Proteomes" id="UP000315522">
    <property type="component" value="Unassembled WGS sequence"/>
</dbReference>
<reference evidence="5 6" key="1">
    <citation type="submission" date="2018-05" db="EMBL/GenBank/DDBJ databases">
        <title>Genome sequencing and assembly of the regulated plant pathogen Lachnellula willkommii and related sister species for the development of diagnostic species identification markers.</title>
        <authorList>
            <person name="Giroux E."/>
            <person name="Bilodeau G."/>
        </authorList>
    </citation>
    <scope>NUCLEOTIDE SEQUENCE [LARGE SCALE GENOMIC DNA]</scope>
    <source>
        <strain evidence="5 6">CBS 172.35</strain>
    </source>
</reference>
<dbReference type="PANTHER" id="PTHR10509:SF14">
    <property type="entry name" value="CAFFEOYL-COA O-METHYLTRANSFERASE 3-RELATED"/>
    <property type="match status" value="1"/>
</dbReference>
<evidence type="ECO:0000256" key="2">
    <source>
        <dbReference type="ARBA" id="ARBA00022679"/>
    </source>
</evidence>
<dbReference type="GO" id="GO:0008171">
    <property type="term" value="F:O-methyltransferase activity"/>
    <property type="evidence" value="ECO:0007669"/>
    <property type="project" value="InterPro"/>
</dbReference>
<dbReference type="Gene3D" id="3.40.50.150">
    <property type="entry name" value="Vaccinia Virus protein VP39"/>
    <property type="match status" value="1"/>
</dbReference>
<organism evidence="5 6">
    <name type="scientific">Lachnellula willkommii</name>
    <dbReference type="NCBI Taxonomy" id="215461"/>
    <lineage>
        <taxon>Eukaryota</taxon>
        <taxon>Fungi</taxon>
        <taxon>Dikarya</taxon>
        <taxon>Ascomycota</taxon>
        <taxon>Pezizomycotina</taxon>
        <taxon>Leotiomycetes</taxon>
        <taxon>Helotiales</taxon>
        <taxon>Lachnaceae</taxon>
        <taxon>Lachnellula</taxon>
    </lineage>
</organism>
<comment type="caution">
    <text evidence="5">The sequence shown here is derived from an EMBL/GenBank/DDBJ whole genome shotgun (WGS) entry which is preliminary data.</text>
</comment>
<name>A0A559LZG1_9HELO</name>
<dbReference type="AlphaFoldDB" id="A0A559LZG1"/>
<keyword evidence="1 5" id="KW-0489">Methyltransferase</keyword>
<dbReference type="PANTHER" id="PTHR10509">
    <property type="entry name" value="O-METHYLTRANSFERASE-RELATED"/>
    <property type="match status" value="1"/>
</dbReference>
<keyword evidence="2 5" id="KW-0808">Transferase</keyword>
<evidence type="ECO:0000256" key="3">
    <source>
        <dbReference type="ARBA" id="ARBA00022691"/>
    </source>
</evidence>
<dbReference type="InterPro" id="IPR002935">
    <property type="entry name" value="SAM_O-MeTrfase"/>
</dbReference>
<keyword evidence="6" id="KW-1185">Reference proteome</keyword>
<dbReference type="Pfam" id="PF01596">
    <property type="entry name" value="Methyltransf_3"/>
    <property type="match status" value="1"/>
</dbReference>
<proteinExistence type="inferred from homology"/>
<dbReference type="SUPFAM" id="SSF53335">
    <property type="entry name" value="S-adenosyl-L-methionine-dependent methyltransferases"/>
    <property type="match status" value="1"/>
</dbReference>
<evidence type="ECO:0000313" key="5">
    <source>
        <dbReference type="EMBL" id="TVY86083.1"/>
    </source>
</evidence>
<evidence type="ECO:0000313" key="6">
    <source>
        <dbReference type="Proteomes" id="UP000315522"/>
    </source>
</evidence>
<evidence type="ECO:0000256" key="4">
    <source>
        <dbReference type="ARBA" id="ARBA00023453"/>
    </source>
</evidence>
<sequence>MAEAGEKSFGSKAFSKIKAVDEFIISALLPQDDALNSTLKANTTSGPDAIDVSPPLGKFLYLLAKLNNAKRILEFGTLGGYSAIWFAKAIPSGGKVITCELEPTHAKIAQSNIDNAGPEVKDKIEIRLGPALETLGELEREGVEDFDMVFIDADKENNPAYFSWALEHSHAGTLIVVDNVVRSGYIVDKDMNTPPTLGSRKLFDTLRGEKRVECTALQTVGLKGWDGMALARVV</sequence>
<evidence type="ECO:0000256" key="1">
    <source>
        <dbReference type="ARBA" id="ARBA00022603"/>
    </source>
</evidence>
<dbReference type="InterPro" id="IPR050362">
    <property type="entry name" value="Cation-dep_OMT"/>
</dbReference>
<dbReference type="GO" id="GO:0032259">
    <property type="term" value="P:methylation"/>
    <property type="evidence" value="ECO:0007669"/>
    <property type="project" value="UniProtKB-KW"/>
</dbReference>
<comment type="similarity">
    <text evidence="4">Belongs to the class I-like SAM-binding methyltransferase superfamily. Cation-dependent O-methyltransferase family.</text>
</comment>
<dbReference type="PROSITE" id="PS51682">
    <property type="entry name" value="SAM_OMT_I"/>
    <property type="match status" value="1"/>
</dbReference>
<dbReference type="InterPro" id="IPR029063">
    <property type="entry name" value="SAM-dependent_MTases_sf"/>
</dbReference>